<dbReference type="Gene3D" id="3.40.1010.10">
    <property type="entry name" value="Cobalt-precorrin-4 Transmethylase, Domain 1"/>
    <property type="match status" value="1"/>
</dbReference>
<dbReference type="GO" id="GO:0008168">
    <property type="term" value="F:methyltransferase activity"/>
    <property type="evidence" value="ECO:0007669"/>
    <property type="project" value="InterPro"/>
</dbReference>
<dbReference type="InterPro" id="IPR014776">
    <property type="entry name" value="4pyrrole_Mease_sub2"/>
</dbReference>
<dbReference type="PANTHER" id="PTHR46111">
    <property type="entry name" value="RIBOSOMAL RNA SMALL SUBUNIT METHYLTRANSFERASE I"/>
    <property type="match status" value="1"/>
</dbReference>
<dbReference type="InterPro" id="IPR014777">
    <property type="entry name" value="4pyrrole_Mease_sub1"/>
</dbReference>
<evidence type="ECO:0000313" key="2">
    <source>
        <dbReference type="Proteomes" id="UP000045051"/>
    </source>
</evidence>
<evidence type="ECO:0008006" key="3">
    <source>
        <dbReference type="Google" id="ProtNLM"/>
    </source>
</evidence>
<dbReference type="Gene3D" id="3.30.950.10">
    <property type="entry name" value="Methyltransferase, Cobalt-precorrin-4 Transmethylase, Domain 2"/>
    <property type="match status" value="1"/>
</dbReference>
<dbReference type="AlphaFoldDB" id="A0A0B7I9J9"/>
<dbReference type="Proteomes" id="UP000045051">
    <property type="component" value="Unassembled WGS sequence"/>
</dbReference>
<dbReference type="PIRSF" id="PIRSF005917">
    <property type="entry name" value="MTase_YraL"/>
    <property type="match status" value="1"/>
</dbReference>
<dbReference type="PANTHER" id="PTHR46111:SF2">
    <property type="entry name" value="SAM-DEPENDENT METHYLTRANSFERASE"/>
    <property type="match status" value="1"/>
</dbReference>
<dbReference type="RefSeq" id="WP_042344565.1">
    <property type="nucleotide sequence ID" value="NZ_CDOH01000068.1"/>
</dbReference>
<reference evidence="1 2" key="1">
    <citation type="submission" date="2015-01" db="EMBL/GenBank/DDBJ databases">
        <authorList>
            <person name="MANFREDI Pablo"/>
        </authorList>
    </citation>
    <scope>NUCLEOTIDE SEQUENCE [LARGE SCALE GENOMIC DNA]</scope>
    <source>
        <strain evidence="1 2">CcD38</strain>
    </source>
</reference>
<gene>
    <name evidence="1" type="ORF">CCAND38_430032</name>
</gene>
<dbReference type="CDD" id="cd11649">
    <property type="entry name" value="RsmI_like"/>
    <property type="match status" value="1"/>
</dbReference>
<organism evidence="1 2">
    <name type="scientific">Capnocytophaga canis</name>
    <dbReference type="NCBI Taxonomy" id="1848903"/>
    <lineage>
        <taxon>Bacteria</taxon>
        <taxon>Pseudomonadati</taxon>
        <taxon>Bacteroidota</taxon>
        <taxon>Flavobacteriia</taxon>
        <taxon>Flavobacteriales</taxon>
        <taxon>Flavobacteriaceae</taxon>
        <taxon>Capnocytophaga</taxon>
    </lineage>
</organism>
<evidence type="ECO:0000313" key="1">
    <source>
        <dbReference type="EMBL" id="CEN47389.1"/>
    </source>
</evidence>
<dbReference type="InterPro" id="IPR035996">
    <property type="entry name" value="4pyrrol_Methylase_sf"/>
</dbReference>
<keyword evidence="2" id="KW-1185">Reference proteome</keyword>
<dbReference type="InterPro" id="IPR008189">
    <property type="entry name" value="rRNA_ssu_MeTfrase_I"/>
</dbReference>
<dbReference type="SUPFAM" id="SSF53790">
    <property type="entry name" value="Tetrapyrrole methylase"/>
    <property type="match status" value="1"/>
</dbReference>
<dbReference type="EMBL" id="CDOI01000155">
    <property type="protein sequence ID" value="CEN47389.1"/>
    <property type="molecule type" value="Genomic_DNA"/>
</dbReference>
<protein>
    <recommendedName>
        <fullName evidence="3">SAM-dependent methyltransferase</fullName>
    </recommendedName>
</protein>
<accession>A0A0B7I9J9</accession>
<name>A0A0B7I9J9_9FLAO</name>
<proteinExistence type="predicted"/>
<sequence length="236" mass="26544">MSNLGNVYLIPNLLGDSLIGNVLPPMITNIVKELTHFIVENEKSARKFIKQIAPEKPQQELVLFTIDKHTFENDIYSFINPCMSGFSVGVISEAGCPGIADPGAEIVKLAHQKNIRVIPLVGPSSILLAMMSSGLNGQNFAFNGYLPIEKSERRRTIKALERKVKEYKQTQIFIETPYRNDKMLSDLVETLQNDTMLCIATEITLPTEYIKTQTVTQWKKMNISLQKRPTIFIIGS</sequence>